<dbReference type="NCBIfam" id="NF037970">
    <property type="entry name" value="vanZ_1"/>
    <property type="match status" value="1"/>
</dbReference>
<sequence>MSMLSRSDFFSKRLFLLAVVIGIGGMASLAKSFDFYGHAVIDVEHLVGGDRVLHMIVSTTLGFVAAWATPKTFYQYAKVPISPWVWLLLVAVSIDEFSQAYFPLREFSLVDLAINLSGVTIGSLTYLLYATIRYPSYLR</sequence>
<dbReference type="AlphaFoldDB" id="E8M1F2"/>
<reference evidence="2 3" key="1">
    <citation type="journal article" date="2012" name="Int. J. Syst. Evol. Microbiol.">
        <title>Vibrio caribbeanicus sp. nov., isolated from the marine sponge Scleritoderma cyanea.</title>
        <authorList>
            <person name="Hoffmann M."/>
            <person name="Monday S.R."/>
            <person name="Allard M.W."/>
            <person name="Strain E.A."/>
            <person name="Whittaker P."/>
            <person name="Naum M."/>
            <person name="McCarthy P.J."/>
            <person name="Lopez J.V."/>
            <person name="Fischer M."/>
            <person name="Brown E.W."/>
        </authorList>
    </citation>
    <scope>NUCLEOTIDE SEQUENCE [LARGE SCALE GENOMIC DNA]</scope>
    <source>
        <strain evidence="3">DSMZ 21326</strain>
    </source>
</reference>
<dbReference type="Proteomes" id="UP000006228">
    <property type="component" value="Unassembled WGS sequence"/>
</dbReference>
<gene>
    <name evidence="2" type="ORF">VISI1226_04989</name>
</gene>
<keyword evidence="1" id="KW-0812">Transmembrane</keyword>
<protein>
    <submittedName>
        <fullName evidence="2">Uncharacterized protein</fullName>
    </submittedName>
</protein>
<keyword evidence="1" id="KW-0472">Membrane</keyword>
<accession>E8M1F2</accession>
<comment type="caution">
    <text evidence="2">The sequence shown here is derived from an EMBL/GenBank/DDBJ whole genome shotgun (WGS) entry which is preliminary data.</text>
</comment>
<dbReference type="GeneID" id="95567499"/>
<name>E8M1F2_PHOS4</name>
<evidence type="ECO:0000313" key="3">
    <source>
        <dbReference type="Proteomes" id="UP000006228"/>
    </source>
</evidence>
<keyword evidence="1" id="KW-1133">Transmembrane helix</keyword>
<evidence type="ECO:0000313" key="2">
    <source>
        <dbReference type="EMBL" id="EGA72132.1"/>
    </source>
</evidence>
<dbReference type="RefSeq" id="WP_008072825.1">
    <property type="nucleotide sequence ID" value="NZ_AEVT01000006.1"/>
</dbReference>
<dbReference type="eggNOG" id="ENOG5031NQT">
    <property type="taxonomic scope" value="Bacteria"/>
</dbReference>
<feature type="transmembrane region" description="Helical" evidence="1">
    <location>
        <begin position="81"/>
        <end position="102"/>
    </location>
</feature>
<feature type="transmembrane region" description="Helical" evidence="1">
    <location>
        <begin position="52"/>
        <end position="69"/>
    </location>
</feature>
<organism evidence="2 3">
    <name type="scientific">Vibrio sinaloensis DSM 21326</name>
    <dbReference type="NCBI Taxonomy" id="945550"/>
    <lineage>
        <taxon>Bacteria</taxon>
        <taxon>Pseudomonadati</taxon>
        <taxon>Pseudomonadota</taxon>
        <taxon>Gammaproteobacteria</taxon>
        <taxon>Vibrionales</taxon>
        <taxon>Vibrionaceae</taxon>
        <taxon>Vibrio</taxon>
        <taxon>Vibrio oreintalis group</taxon>
    </lineage>
</organism>
<evidence type="ECO:0000256" key="1">
    <source>
        <dbReference type="SAM" id="Phobius"/>
    </source>
</evidence>
<dbReference type="EMBL" id="AEVT01000006">
    <property type="protein sequence ID" value="EGA72132.1"/>
    <property type="molecule type" value="Genomic_DNA"/>
</dbReference>
<proteinExistence type="predicted"/>
<feature type="transmembrane region" description="Helical" evidence="1">
    <location>
        <begin position="108"/>
        <end position="129"/>
    </location>
</feature>